<comment type="caution">
    <text evidence="2">The sequence shown here is derived from an EMBL/GenBank/DDBJ whole genome shotgun (WGS) entry which is preliminary data.</text>
</comment>
<protein>
    <submittedName>
        <fullName evidence="2">Uncharacterized protein</fullName>
    </submittedName>
</protein>
<evidence type="ECO:0000313" key="3">
    <source>
        <dbReference type="Proteomes" id="UP000680714"/>
    </source>
</evidence>
<keyword evidence="1" id="KW-0472">Membrane</keyword>
<proteinExistence type="predicted"/>
<feature type="transmembrane region" description="Helical" evidence="1">
    <location>
        <begin position="40"/>
        <end position="60"/>
    </location>
</feature>
<evidence type="ECO:0000313" key="2">
    <source>
        <dbReference type="EMBL" id="MBR9970537.1"/>
    </source>
</evidence>
<dbReference type="EMBL" id="JAGTUF010000001">
    <property type="protein sequence ID" value="MBR9970537.1"/>
    <property type="molecule type" value="Genomic_DNA"/>
</dbReference>
<dbReference type="RefSeq" id="WP_211546027.1">
    <property type="nucleotide sequence ID" value="NZ_JAGTUF010000001.1"/>
</dbReference>
<reference evidence="2 3" key="1">
    <citation type="submission" date="2021-04" db="EMBL/GenBank/DDBJ databases">
        <title>Magnetospirillum sulfuroxidans sp. nov., a facultative chemolithoautotrophic sulfur-oxidizing alphaproteobacterium isolated from freshwater sediment and proposals for Paramagetospirillum gen. nov., and Magnetospirillaceae fam. nov.</title>
        <authorList>
            <person name="Koziaeva V."/>
            <person name="Geelhoed J.S."/>
            <person name="Sorokin D.Y."/>
            <person name="Grouzdev D.S."/>
        </authorList>
    </citation>
    <scope>NUCLEOTIDE SEQUENCE [LARGE SCALE GENOMIC DNA]</scope>
    <source>
        <strain evidence="2 3">J10</strain>
    </source>
</reference>
<sequence length="61" mass="5861">MKASPIILAPNGFPWRAAVVGVAVIVGGIVGGTILFPNAAIGGVFIVTALVGIAAFAGSLG</sequence>
<name>A0ABS5I7Z4_9PROT</name>
<organism evidence="2 3">
    <name type="scientific">Magnetospirillum sulfuroxidans</name>
    <dbReference type="NCBI Taxonomy" id="611300"/>
    <lineage>
        <taxon>Bacteria</taxon>
        <taxon>Pseudomonadati</taxon>
        <taxon>Pseudomonadota</taxon>
        <taxon>Alphaproteobacteria</taxon>
        <taxon>Rhodospirillales</taxon>
        <taxon>Rhodospirillaceae</taxon>
        <taxon>Magnetospirillum</taxon>
    </lineage>
</organism>
<keyword evidence="1" id="KW-0812">Transmembrane</keyword>
<accession>A0ABS5I7Z4</accession>
<feature type="transmembrane region" description="Helical" evidence="1">
    <location>
        <begin position="12"/>
        <end position="34"/>
    </location>
</feature>
<gene>
    <name evidence="2" type="ORF">KEC16_02275</name>
</gene>
<keyword evidence="1" id="KW-1133">Transmembrane helix</keyword>
<keyword evidence="3" id="KW-1185">Reference proteome</keyword>
<evidence type="ECO:0000256" key="1">
    <source>
        <dbReference type="SAM" id="Phobius"/>
    </source>
</evidence>
<dbReference type="Proteomes" id="UP000680714">
    <property type="component" value="Unassembled WGS sequence"/>
</dbReference>